<dbReference type="Proteomes" id="UP000727456">
    <property type="component" value="Unassembled WGS sequence"/>
</dbReference>
<comment type="caution">
    <text evidence="1">The sequence shown here is derived from an EMBL/GenBank/DDBJ whole genome shotgun (WGS) entry which is preliminary data.</text>
</comment>
<keyword evidence="2" id="KW-1185">Reference proteome</keyword>
<evidence type="ECO:0000313" key="1">
    <source>
        <dbReference type="EMBL" id="NIJ08676.1"/>
    </source>
</evidence>
<protein>
    <submittedName>
        <fullName evidence="1">Uncharacterized protein</fullName>
    </submittedName>
</protein>
<dbReference type="EMBL" id="JAAOZC010000005">
    <property type="protein sequence ID" value="NIJ08676.1"/>
    <property type="molecule type" value="Genomic_DNA"/>
</dbReference>
<organism evidence="1 2">
    <name type="scientific">Sphingomonas vulcanisoli</name>
    <dbReference type="NCBI Taxonomy" id="1658060"/>
    <lineage>
        <taxon>Bacteria</taxon>
        <taxon>Pseudomonadati</taxon>
        <taxon>Pseudomonadota</taxon>
        <taxon>Alphaproteobacteria</taxon>
        <taxon>Sphingomonadales</taxon>
        <taxon>Sphingomonadaceae</taxon>
        <taxon>Sphingomonas</taxon>
    </lineage>
</organism>
<proteinExistence type="predicted"/>
<evidence type="ECO:0000313" key="2">
    <source>
        <dbReference type="Proteomes" id="UP000727456"/>
    </source>
</evidence>
<name>A0ABX0TT97_9SPHN</name>
<sequence length="53" mass="5626">MTCAGVSLPPLRQAGACHLALAGEDYRRQPFTKRRSTTRHKSAIAIAAGLFGA</sequence>
<accession>A0ABX0TT97</accession>
<reference evidence="1 2" key="1">
    <citation type="submission" date="2020-03" db="EMBL/GenBank/DDBJ databases">
        <title>Genomic Encyclopedia of Type Strains, Phase III (KMG-III): the genomes of soil and plant-associated and newly described type strains.</title>
        <authorList>
            <person name="Whitman W."/>
        </authorList>
    </citation>
    <scope>NUCLEOTIDE SEQUENCE [LARGE SCALE GENOMIC DNA]</scope>
    <source>
        <strain evidence="1 2">CECT 8804</strain>
    </source>
</reference>
<gene>
    <name evidence="1" type="ORF">FHS31_002297</name>
</gene>